<reference evidence="2 3" key="1">
    <citation type="submission" date="2014-10" db="EMBL/GenBank/DDBJ databases">
        <title>Draft genome sequence of Novosphingobium subterraneum DSM 12447.</title>
        <authorList>
            <person name="Gan H.M."/>
            <person name="Gan H.Y."/>
            <person name="Savka M.A."/>
        </authorList>
    </citation>
    <scope>NUCLEOTIDE SEQUENCE [LARGE SCALE GENOMIC DNA]</scope>
    <source>
        <strain evidence="2 3">DSM 12447</strain>
    </source>
</reference>
<dbReference type="STRING" id="48936.NJ75_00938"/>
<sequence>MLRPHLDGMLLALLLPALAGCSATLTDFERTLAANDSATAALGQWCERRGLARPPVIRAISDPAAAPVSLAVRQSLEISADEPVAYRHVRLVCGNRTLSVAHNWYVPSRLTPEMNRALTTTDTPFGKVVAPLRFQRERLAQRRGAMEQCPQGTVLSHRARLRTAEGQVISLVAECYTTENIR</sequence>
<dbReference type="SUPFAM" id="SSF64288">
    <property type="entry name" value="Chorismate lyase-like"/>
    <property type="match status" value="1"/>
</dbReference>
<dbReference type="Proteomes" id="UP000031338">
    <property type="component" value="Unassembled WGS sequence"/>
</dbReference>
<name>A0A0B8ZQU4_9SPHN</name>
<evidence type="ECO:0008006" key="4">
    <source>
        <dbReference type="Google" id="ProtNLM"/>
    </source>
</evidence>
<dbReference type="PROSITE" id="PS51257">
    <property type="entry name" value="PROKAR_LIPOPROTEIN"/>
    <property type="match status" value="1"/>
</dbReference>
<dbReference type="EMBL" id="JRVC01000003">
    <property type="protein sequence ID" value="KHS48853.1"/>
    <property type="molecule type" value="Genomic_DNA"/>
</dbReference>
<evidence type="ECO:0000313" key="3">
    <source>
        <dbReference type="Proteomes" id="UP000031338"/>
    </source>
</evidence>
<dbReference type="Gene3D" id="3.40.1410.10">
    <property type="entry name" value="Chorismate lyase-like"/>
    <property type="match status" value="1"/>
</dbReference>
<feature type="signal peptide" evidence="1">
    <location>
        <begin position="1"/>
        <end position="19"/>
    </location>
</feature>
<dbReference type="InterPro" id="IPR028978">
    <property type="entry name" value="Chorismate_lyase_/UTRA_dom_sf"/>
</dbReference>
<keyword evidence="1" id="KW-0732">Signal</keyword>
<dbReference type="AlphaFoldDB" id="A0A0B8ZQU4"/>
<proteinExistence type="predicted"/>
<accession>A0A0B8ZQU4</accession>
<comment type="caution">
    <text evidence="2">The sequence shown here is derived from an EMBL/GenBank/DDBJ whole genome shotgun (WGS) entry which is preliminary data.</text>
</comment>
<organism evidence="2 3">
    <name type="scientific">Novosphingobium subterraneum</name>
    <dbReference type="NCBI Taxonomy" id="48936"/>
    <lineage>
        <taxon>Bacteria</taxon>
        <taxon>Pseudomonadati</taxon>
        <taxon>Pseudomonadota</taxon>
        <taxon>Alphaproteobacteria</taxon>
        <taxon>Sphingomonadales</taxon>
        <taxon>Sphingomonadaceae</taxon>
        <taxon>Novosphingobium</taxon>
    </lineage>
</organism>
<evidence type="ECO:0000256" key="1">
    <source>
        <dbReference type="SAM" id="SignalP"/>
    </source>
</evidence>
<keyword evidence="3" id="KW-1185">Reference proteome</keyword>
<feature type="chain" id="PRO_5002145147" description="Chorismate lyase" evidence="1">
    <location>
        <begin position="20"/>
        <end position="182"/>
    </location>
</feature>
<dbReference type="PATRIC" id="fig|48936.3.peg.950"/>
<evidence type="ECO:0000313" key="2">
    <source>
        <dbReference type="EMBL" id="KHS48853.1"/>
    </source>
</evidence>
<gene>
    <name evidence="2" type="ORF">NJ75_00938</name>
</gene>
<protein>
    <recommendedName>
        <fullName evidence="4">Chorismate lyase</fullName>
    </recommendedName>
</protein>